<dbReference type="Proteomes" id="UP001529338">
    <property type="component" value="Unassembled WGS sequence"/>
</dbReference>
<evidence type="ECO:0000256" key="1">
    <source>
        <dbReference type="SAM" id="Phobius"/>
    </source>
</evidence>
<evidence type="ECO:0000313" key="2">
    <source>
        <dbReference type="EMBL" id="MDM7854144.1"/>
    </source>
</evidence>
<evidence type="ECO:0000313" key="3">
    <source>
        <dbReference type="Proteomes" id="UP001529338"/>
    </source>
</evidence>
<keyword evidence="1" id="KW-1133">Transmembrane helix</keyword>
<evidence type="ECO:0008006" key="4">
    <source>
        <dbReference type="Google" id="ProtNLM"/>
    </source>
</evidence>
<accession>A0ABT7SF39</accession>
<comment type="caution">
    <text evidence="2">The sequence shown here is derived from an EMBL/GenBank/DDBJ whole genome shotgun (WGS) entry which is preliminary data.</text>
</comment>
<name>A0ABT7SF39_9CELL</name>
<dbReference type="EMBL" id="JAUCGQ010000001">
    <property type="protein sequence ID" value="MDM7854144.1"/>
    <property type="molecule type" value="Genomic_DNA"/>
</dbReference>
<proteinExistence type="predicted"/>
<organism evidence="2 3">
    <name type="scientific">Cellulomonas alba</name>
    <dbReference type="NCBI Taxonomy" id="3053467"/>
    <lineage>
        <taxon>Bacteria</taxon>
        <taxon>Bacillati</taxon>
        <taxon>Actinomycetota</taxon>
        <taxon>Actinomycetes</taxon>
        <taxon>Micrococcales</taxon>
        <taxon>Cellulomonadaceae</taxon>
        <taxon>Cellulomonas</taxon>
    </lineage>
</organism>
<gene>
    <name evidence="2" type="ORF">QRT04_04295</name>
</gene>
<reference evidence="2 3" key="1">
    <citation type="submission" date="2023-06" db="EMBL/GenBank/DDBJ databases">
        <title>Cellulomonas sp. MW4 Whole genome sequence.</title>
        <authorList>
            <person name="Park S."/>
        </authorList>
    </citation>
    <scope>NUCLEOTIDE SEQUENCE [LARGE SCALE GENOMIC DNA]</scope>
    <source>
        <strain evidence="2 3">MW4</strain>
    </source>
</reference>
<sequence>MTRTEAVAQPSVATGAGARRAFYLLRTVYAVAPVLFGLDKFVRVMQPDWEKYLAPWIDRIVPGTAHDAMLIVGAVEVAAGLLIALYPRVGGYVVALWLAGIVVSLLSVGGYGDIVLRDLGLLAGALALAFLAADRPRPDAL</sequence>
<feature type="transmembrane region" description="Helical" evidence="1">
    <location>
        <begin position="21"/>
        <end position="38"/>
    </location>
</feature>
<protein>
    <recommendedName>
        <fullName evidence="4">DoxX family membrane protein</fullName>
    </recommendedName>
</protein>
<feature type="transmembrane region" description="Helical" evidence="1">
    <location>
        <begin position="91"/>
        <end position="108"/>
    </location>
</feature>
<keyword evidence="1" id="KW-0472">Membrane</keyword>
<feature type="transmembrane region" description="Helical" evidence="1">
    <location>
        <begin position="68"/>
        <end position="86"/>
    </location>
</feature>
<keyword evidence="1" id="KW-0812">Transmembrane</keyword>
<dbReference type="RefSeq" id="WP_289453758.1">
    <property type="nucleotide sequence ID" value="NZ_JAUCGQ010000001.1"/>
</dbReference>
<keyword evidence="3" id="KW-1185">Reference proteome</keyword>